<dbReference type="RefSeq" id="WP_345250711.1">
    <property type="nucleotide sequence ID" value="NZ_BAABFO010000014.1"/>
</dbReference>
<feature type="region of interest" description="Disordered" evidence="1">
    <location>
        <begin position="56"/>
        <end position="76"/>
    </location>
</feature>
<evidence type="ECO:0000313" key="2">
    <source>
        <dbReference type="EMBL" id="GAA4336271.1"/>
    </source>
</evidence>
<name>A0ABP8H9I5_9BURK</name>
<dbReference type="PIRSF" id="PIRSF032131">
    <property type="entry name" value="UCP032131"/>
    <property type="match status" value="1"/>
</dbReference>
<accession>A0ABP8H9I5</accession>
<evidence type="ECO:0000313" key="3">
    <source>
        <dbReference type="Proteomes" id="UP001501671"/>
    </source>
</evidence>
<dbReference type="Pfam" id="PF06676">
    <property type="entry name" value="DUF1178"/>
    <property type="match status" value="1"/>
</dbReference>
<dbReference type="InterPro" id="IPR009562">
    <property type="entry name" value="DUF1178"/>
</dbReference>
<dbReference type="EMBL" id="BAABFO010000014">
    <property type="protein sequence ID" value="GAA4336271.1"/>
    <property type="molecule type" value="Genomic_DNA"/>
</dbReference>
<keyword evidence="3" id="KW-1185">Reference proteome</keyword>
<evidence type="ECO:0000256" key="1">
    <source>
        <dbReference type="SAM" id="MobiDB-lite"/>
    </source>
</evidence>
<protein>
    <submittedName>
        <fullName evidence="2">DUF1178 family protein</fullName>
    </submittedName>
</protein>
<proteinExistence type="predicted"/>
<reference evidence="3" key="1">
    <citation type="journal article" date="2019" name="Int. J. Syst. Evol. Microbiol.">
        <title>The Global Catalogue of Microorganisms (GCM) 10K type strain sequencing project: providing services to taxonomists for standard genome sequencing and annotation.</title>
        <authorList>
            <consortium name="The Broad Institute Genomics Platform"/>
            <consortium name="The Broad Institute Genome Sequencing Center for Infectious Disease"/>
            <person name="Wu L."/>
            <person name="Ma J."/>
        </authorList>
    </citation>
    <scope>NUCLEOTIDE SEQUENCE [LARGE SCALE GENOMIC DNA]</scope>
    <source>
        <strain evidence="3">JCM 17666</strain>
    </source>
</reference>
<organism evidence="2 3">
    <name type="scientific">Pigmentiphaga soli</name>
    <dbReference type="NCBI Taxonomy" id="1007095"/>
    <lineage>
        <taxon>Bacteria</taxon>
        <taxon>Pseudomonadati</taxon>
        <taxon>Pseudomonadota</taxon>
        <taxon>Betaproteobacteria</taxon>
        <taxon>Burkholderiales</taxon>
        <taxon>Alcaligenaceae</taxon>
        <taxon>Pigmentiphaga</taxon>
    </lineage>
</organism>
<dbReference type="Proteomes" id="UP001501671">
    <property type="component" value="Unassembled WGS sequence"/>
</dbReference>
<gene>
    <name evidence="2" type="ORF">GCM10023144_30440</name>
</gene>
<sequence length="150" mass="16557">MAFKVFDLQCEHGHLFEGWFASHADYDSQRERGLVRCPLCDSASVERKLSAPRLNVSGLKQDAPAAPPAPPAGRPESVVQGEVIRHLRQMLKQIENVGDRFADEARRIHRGDAPERAIRGVATAQERRELAEEGVAVAAIPALLDDDNLQ</sequence>
<comment type="caution">
    <text evidence="2">The sequence shown here is derived from an EMBL/GenBank/DDBJ whole genome shotgun (WGS) entry which is preliminary data.</text>
</comment>